<accession>A0A1L9N0C2</accession>
<feature type="transmembrane region" description="Helical" evidence="1">
    <location>
        <begin position="21"/>
        <end position="44"/>
    </location>
</feature>
<dbReference type="EMBL" id="KV878204">
    <property type="protein sequence ID" value="OJI82749.1"/>
    <property type="molecule type" value="Genomic_DNA"/>
</dbReference>
<reference evidence="3" key="1">
    <citation type="journal article" date="2017" name="Genome Biol.">
        <title>Comparative genomics reveals high biological diversity and specific adaptations in the industrially and medically important fungal genus Aspergillus.</title>
        <authorList>
            <person name="de Vries R.P."/>
            <person name="Riley R."/>
            <person name="Wiebenga A."/>
            <person name="Aguilar-Osorio G."/>
            <person name="Amillis S."/>
            <person name="Uchima C.A."/>
            <person name="Anderluh G."/>
            <person name="Asadollahi M."/>
            <person name="Askin M."/>
            <person name="Barry K."/>
            <person name="Battaglia E."/>
            <person name="Bayram O."/>
            <person name="Benocci T."/>
            <person name="Braus-Stromeyer S.A."/>
            <person name="Caldana C."/>
            <person name="Canovas D."/>
            <person name="Cerqueira G.C."/>
            <person name="Chen F."/>
            <person name="Chen W."/>
            <person name="Choi C."/>
            <person name="Clum A."/>
            <person name="Dos Santos R.A."/>
            <person name="Damasio A.R."/>
            <person name="Diallinas G."/>
            <person name="Emri T."/>
            <person name="Fekete E."/>
            <person name="Flipphi M."/>
            <person name="Freyberg S."/>
            <person name="Gallo A."/>
            <person name="Gournas C."/>
            <person name="Habgood R."/>
            <person name="Hainaut M."/>
            <person name="Harispe M.L."/>
            <person name="Henrissat B."/>
            <person name="Hilden K.S."/>
            <person name="Hope R."/>
            <person name="Hossain A."/>
            <person name="Karabika E."/>
            <person name="Karaffa L."/>
            <person name="Karanyi Z."/>
            <person name="Krasevec N."/>
            <person name="Kuo A."/>
            <person name="Kusch H."/>
            <person name="LaButti K."/>
            <person name="Lagendijk E.L."/>
            <person name="Lapidus A."/>
            <person name="Levasseur A."/>
            <person name="Lindquist E."/>
            <person name="Lipzen A."/>
            <person name="Logrieco A.F."/>
            <person name="MacCabe A."/>
            <person name="Maekelae M.R."/>
            <person name="Malavazi I."/>
            <person name="Melin P."/>
            <person name="Meyer V."/>
            <person name="Mielnichuk N."/>
            <person name="Miskei M."/>
            <person name="Molnar A.P."/>
            <person name="Mule G."/>
            <person name="Ngan C.Y."/>
            <person name="Orejas M."/>
            <person name="Orosz E."/>
            <person name="Ouedraogo J.P."/>
            <person name="Overkamp K.M."/>
            <person name="Park H.-S."/>
            <person name="Perrone G."/>
            <person name="Piumi F."/>
            <person name="Punt P.J."/>
            <person name="Ram A.F."/>
            <person name="Ramon A."/>
            <person name="Rauscher S."/>
            <person name="Record E."/>
            <person name="Riano-Pachon D.M."/>
            <person name="Robert V."/>
            <person name="Roehrig J."/>
            <person name="Ruller R."/>
            <person name="Salamov A."/>
            <person name="Salih N.S."/>
            <person name="Samson R.A."/>
            <person name="Sandor E."/>
            <person name="Sanguinetti M."/>
            <person name="Schuetze T."/>
            <person name="Sepcic K."/>
            <person name="Shelest E."/>
            <person name="Sherlock G."/>
            <person name="Sophianopoulou V."/>
            <person name="Squina F.M."/>
            <person name="Sun H."/>
            <person name="Susca A."/>
            <person name="Todd R.B."/>
            <person name="Tsang A."/>
            <person name="Unkles S.E."/>
            <person name="van de Wiele N."/>
            <person name="van Rossen-Uffink D."/>
            <person name="Oliveira J.V."/>
            <person name="Vesth T.C."/>
            <person name="Visser J."/>
            <person name="Yu J.-H."/>
            <person name="Zhou M."/>
            <person name="Andersen M.R."/>
            <person name="Archer D.B."/>
            <person name="Baker S.E."/>
            <person name="Benoit I."/>
            <person name="Brakhage A.A."/>
            <person name="Braus G.H."/>
            <person name="Fischer R."/>
            <person name="Frisvad J.C."/>
            <person name="Goldman G.H."/>
            <person name="Houbraken J."/>
            <person name="Oakley B."/>
            <person name="Pocsi I."/>
            <person name="Scazzocchio C."/>
            <person name="Seiboth B."/>
            <person name="vanKuyk P.A."/>
            <person name="Wortman J."/>
            <person name="Dyer P.S."/>
            <person name="Grigoriev I.V."/>
        </authorList>
    </citation>
    <scope>NUCLEOTIDE SEQUENCE [LARGE SCALE GENOMIC DNA]</scope>
    <source>
        <strain evidence="3">CBS 134.48</strain>
    </source>
</reference>
<feature type="non-terminal residue" evidence="2">
    <location>
        <position position="1"/>
    </location>
</feature>
<dbReference type="Proteomes" id="UP000184304">
    <property type="component" value="Unassembled WGS sequence"/>
</dbReference>
<evidence type="ECO:0000313" key="3">
    <source>
        <dbReference type="Proteomes" id="UP000184304"/>
    </source>
</evidence>
<evidence type="ECO:0000313" key="2">
    <source>
        <dbReference type="EMBL" id="OJI82749.1"/>
    </source>
</evidence>
<sequence>MNLPPDGLRLLRVSIRSKIEVVLTYIILGFGGWDGAVVIILAGIERASKVECSVHVHDDIL</sequence>
<dbReference type="AlphaFoldDB" id="A0A1L9N0C2"/>
<keyword evidence="3" id="KW-1185">Reference proteome</keyword>
<name>A0A1L9N0C2_ASPTC</name>
<protein>
    <submittedName>
        <fullName evidence="2">Uncharacterized protein</fullName>
    </submittedName>
</protein>
<evidence type="ECO:0000256" key="1">
    <source>
        <dbReference type="SAM" id="Phobius"/>
    </source>
</evidence>
<keyword evidence="1" id="KW-0472">Membrane</keyword>
<dbReference type="VEuPathDB" id="FungiDB:ASPTUDRAFT_44060"/>
<keyword evidence="1" id="KW-0812">Transmembrane</keyword>
<gene>
    <name evidence="2" type="ORF">ASPTUDRAFT_44060</name>
</gene>
<organism evidence="2 3">
    <name type="scientific">Aspergillus tubingensis (strain CBS 134.48)</name>
    <dbReference type="NCBI Taxonomy" id="767770"/>
    <lineage>
        <taxon>Eukaryota</taxon>
        <taxon>Fungi</taxon>
        <taxon>Dikarya</taxon>
        <taxon>Ascomycota</taxon>
        <taxon>Pezizomycotina</taxon>
        <taxon>Eurotiomycetes</taxon>
        <taxon>Eurotiomycetidae</taxon>
        <taxon>Eurotiales</taxon>
        <taxon>Aspergillaceae</taxon>
        <taxon>Aspergillus</taxon>
        <taxon>Aspergillus subgen. Circumdati</taxon>
    </lineage>
</organism>
<keyword evidence="1" id="KW-1133">Transmembrane helix</keyword>
<proteinExistence type="predicted"/>